<gene>
    <name evidence="1" type="ORF">BDM02DRAFT_3163009</name>
</gene>
<accession>A0ACB6ZPH0</accession>
<keyword evidence="2" id="KW-1185">Reference proteome</keyword>
<reference evidence="1" key="2">
    <citation type="journal article" date="2020" name="Nat. Commun.">
        <title>Large-scale genome sequencing of mycorrhizal fungi provides insights into the early evolution of symbiotic traits.</title>
        <authorList>
            <person name="Miyauchi S."/>
            <person name="Kiss E."/>
            <person name="Kuo A."/>
            <person name="Drula E."/>
            <person name="Kohler A."/>
            <person name="Sanchez-Garcia M."/>
            <person name="Morin E."/>
            <person name="Andreopoulos B."/>
            <person name="Barry K.W."/>
            <person name="Bonito G."/>
            <person name="Buee M."/>
            <person name="Carver A."/>
            <person name="Chen C."/>
            <person name="Cichocki N."/>
            <person name="Clum A."/>
            <person name="Culley D."/>
            <person name="Crous P.W."/>
            <person name="Fauchery L."/>
            <person name="Girlanda M."/>
            <person name="Hayes R.D."/>
            <person name="Keri Z."/>
            <person name="LaButti K."/>
            <person name="Lipzen A."/>
            <person name="Lombard V."/>
            <person name="Magnuson J."/>
            <person name="Maillard F."/>
            <person name="Murat C."/>
            <person name="Nolan M."/>
            <person name="Ohm R.A."/>
            <person name="Pangilinan J."/>
            <person name="Pereira M.F."/>
            <person name="Perotto S."/>
            <person name="Peter M."/>
            <person name="Pfister S."/>
            <person name="Riley R."/>
            <person name="Sitrit Y."/>
            <person name="Stielow J.B."/>
            <person name="Szollosi G."/>
            <person name="Zifcakova L."/>
            <person name="Stursova M."/>
            <person name="Spatafora J.W."/>
            <person name="Tedersoo L."/>
            <person name="Vaario L.M."/>
            <person name="Yamada A."/>
            <person name="Yan M."/>
            <person name="Wang P."/>
            <person name="Xu J."/>
            <person name="Bruns T."/>
            <person name="Baldrian P."/>
            <person name="Vilgalys R."/>
            <person name="Dunand C."/>
            <person name="Henrissat B."/>
            <person name="Grigoriev I.V."/>
            <person name="Hibbett D."/>
            <person name="Nagy L.G."/>
            <person name="Martin F.M."/>
        </authorList>
    </citation>
    <scope>NUCLEOTIDE SEQUENCE</scope>
    <source>
        <strain evidence="1">P2</strain>
    </source>
</reference>
<sequence length="157" mass="17270">MLTQKQSSKIINGVKTEVVLQPFADRILILITQLGKVGNLIQASIPQTTPLLAQLSPDNEEPNASTLPPPPPSIQLTSLLGSAPTDHLRTLYALYASQVATIIWTAEANGLMDERRRSVVLGLALKRSEEEENEGLSEAERETFHQVMSMVKDLVRE</sequence>
<proteinExistence type="predicted"/>
<dbReference type="EMBL" id="MU117975">
    <property type="protein sequence ID" value="KAF9651429.1"/>
    <property type="molecule type" value="Genomic_DNA"/>
</dbReference>
<protein>
    <submittedName>
        <fullName evidence="1">Uncharacterized protein</fullName>
    </submittedName>
</protein>
<evidence type="ECO:0000313" key="2">
    <source>
        <dbReference type="Proteomes" id="UP000886501"/>
    </source>
</evidence>
<evidence type="ECO:0000313" key="1">
    <source>
        <dbReference type="EMBL" id="KAF9651429.1"/>
    </source>
</evidence>
<dbReference type="Proteomes" id="UP000886501">
    <property type="component" value="Unassembled WGS sequence"/>
</dbReference>
<organism evidence="1 2">
    <name type="scientific">Thelephora ganbajun</name>
    <name type="common">Ganba fungus</name>
    <dbReference type="NCBI Taxonomy" id="370292"/>
    <lineage>
        <taxon>Eukaryota</taxon>
        <taxon>Fungi</taxon>
        <taxon>Dikarya</taxon>
        <taxon>Basidiomycota</taxon>
        <taxon>Agaricomycotina</taxon>
        <taxon>Agaricomycetes</taxon>
        <taxon>Thelephorales</taxon>
        <taxon>Thelephoraceae</taxon>
        <taxon>Thelephora</taxon>
    </lineage>
</organism>
<comment type="caution">
    <text evidence="1">The sequence shown here is derived from an EMBL/GenBank/DDBJ whole genome shotgun (WGS) entry which is preliminary data.</text>
</comment>
<reference evidence="1" key="1">
    <citation type="submission" date="2019-10" db="EMBL/GenBank/DDBJ databases">
        <authorList>
            <consortium name="DOE Joint Genome Institute"/>
            <person name="Kuo A."/>
            <person name="Miyauchi S."/>
            <person name="Kiss E."/>
            <person name="Drula E."/>
            <person name="Kohler A."/>
            <person name="Sanchez-Garcia M."/>
            <person name="Andreopoulos B."/>
            <person name="Barry K.W."/>
            <person name="Bonito G."/>
            <person name="Buee M."/>
            <person name="Carver A."/>
            <person name="Chen C."/>
            <person name="Cichocki N."/>
            <person name="Clum A."/>
            <person name="Culley D."/>
            <person name="Crous P.W."/>
            <person name="Fauchery L."/>
            <person name="Girlanda M."/>
            <person name="Hayes R."/>
            <person name="Keri Z."/>
            <person name="Labutti K."/>
            <person name="Lipzen A."/>
            <person name="Lombard V."/>
            <person name="Magnuson J."/>
            <person name="Maillard F."/>
            <person name="Morin E."/>
            <person name="Murat C."/>
            <person name="Nolan M."/>
            <person name="Ohm R."/>
            <person name="Pangilinan J."/>
            <person name="Pereira M."/>
            <person name="Perotto S."/>
            <person name="Peter M."/>
            <person name="Riley R."/>
            <person name="Sitrit Y."/>
            <person name="Stielow B."/>
            <person name="Szollosi G."/>
            <person name="Zifcakova L."/>
            <person name="Stursova M."/>
            <person name="Spatafora J.W."/>
            <person name="Tedersoo L."/>
            <person name="Vaario L.-M."/>
            <person name="Yamada A."/>
            <person name="Yan M."/>
            <person name="Wang P."/>
            <person name="Xu J."/>
            <person name="Bruns T."/>
            <person name="Baldrian P."/>
            <person name="Vilgalys R."/>
            <person name="Henrissat B."/>
            <person name="Grigoriev I.V."/>
            <person name="Hibbett D."/>
            <person name="Nagy L.G."/>
            <person name="Martin F.M."/>
        </authorList>
    </citation>
    <scope>NUCLEOTIDE SEQUENCE</scope>
    <source>
        <strain evidence="1">P2</strain>
    </source>
</reference>
<name>A0ACB6ZPH0_THEGA</name>